<protein>
    <submittedName>
        <fullName evidence="3">Uncharacterized protein</fullName>
    </submittedName>
</protein>
<proteinExistence type="predicted"/>
<dbReference type="AlphaFoldDB" id="A0A2P5DS05"/>
<feature type="region of interest" description="Disordered" evidence="2">
    <location>
        <begin position="106"/>
        <end position="139"/>
    </location>
</feature>
<accession>A0A2P5DS05</accession>
<evidence type="ECO:0000256" key="2">
    <source>
        <dbReference type="SAM" id="MobiDB-lite"/>
    </source>
</evidence>
<reference evidence="4" key="1">
    <citation type="submission" date="2016-06" db="EMBL/GenBank/DDBJ databases">
        <title>Parallel loss of symbiosis genes in relatives of nitrogen-fixing non-legume Parasponia.</title>
        <authorList>
            <person name="Van Velzen R."/>
            <person name="Holmer R."/>
            <person name="Bu F."/>
            <person name="Rutten L."/>
            <person name="Van Zeijl A."/>
            <person name="Liu W."/>
            <person name="Santuari L."/>
            <person name="Cao Q."/>
            <person name="Sharma T."/>
            <person name="Shen D."/>
            <person name="Roswanjaya Y."/>
            <person name="Wardhani T."/>
            <person name="Kalhor M.S."/>
            <person name="Jansen J."/>
            <person name="Van den Hoogen J."/>
            <person name="Gungor B."/>
            <person name="Hartog M."/>
            <person name="Hontelez J."/>
            <person name="Verver J."/>
            <person name="Yang W.-C."/>
            <person name="Schijlen E."/>
            <person name="Repin R."/>
            <person name="Schilthuizen M."/>
            <person name="Schranz E."/>
            <person name="Heidstra R."/>
            <person name="Miyata K."/>
            <person name="Fedorova E."/>
            <person name="Kohlen W."/>
            <person name="Bisseling T."/>
            <person name="Smit S."/>
            <person name="Geurts R."/>
        </authorList>
    </citation>
    <scope>NUCLEOTIDE SEQUENCE [LARGE SCALE GENOMIC DNA]</scope>
    <source>
        <strain evidence="4">cv. WU1-14</strain>
    </source>
</reference>
<dbReference type="EMBL" id="JXTB01000020">
    <property type="protein sequence ID" value="PON76077.1"/>
    <property type="molecule type" value="Genomic_DNA"/>
</dbReference>
<dbReference type="Proteomes" id="UP000237105">
    <property type="component" value="Unassembled WGS sequence"/>
</dbReference>
<feature type="compositionally biased region" description="Acidic residues" evidence="2">
    <location>
        <begin position="110"/>
        <end position="119"/>
    </location>
</feature>
<keyword evidence="4" id="KW-1185">Reference proteome</keyword>
<comment type="caution">
    <text evidence="3">The sequence shown here is derived from an EMBL/GenBank/DDBJ whole genome shotgun (WGS) entry which is preliminary data.</text>
</comment>
<keyword evidence="1" id="KW-0175">Coiled coil</keyword>
<sequence length="139" mass="15532">MGDISLIFPSGSSFYEMAPILGEVEKLLFLDDHDRMDQGAREELKAVKLQLKEELVDTKRGTDKALASLQEALSQIETLRNENEAFQSQIVKLEERMDYETLLAMRNPQGDEEEEENEDALATSVGGMSVGETSDMADD</sequence>
<gene>
    <name evidence="3" type="ORF">PanWU01x14_037930</name>
</gene>
<name>A0A2P5DS05_PARAD</name>
<organism evidence="3 4">
    <name type="scientific">Parasponia andersonii</name>
    <name type="common">Sponia andersonii</name>
    <dbReference type="NCBI Taxonomy" id="3476"/>
    <lineage>
        <taxon>Eukaryota</taxon>
        <taxon>Viridiplantae</taxon>
        <taxon>Streptophyta</taxon>
        <taxon>Embryophyta</taxon>
        <taxon>Tracheophyta</taxon>
        <taxon>Spermatophyta</taxon>
        <taxon>Magnoliopsida</taxon>
        <taxon>eudicotyledons</taxon>
        <taxon>Gunneridae</taxon>
        <taxon>Pentapetalae</taxon>
        <taxon>rosids</taxon>
        <taxon>fabids</taxon>
        <taxon>Rosales</taxon>
        <taxon>Cannabaceae</taxon>
        <taxon>Parasponia</taxon>
    </lineage>
</organism>
<feature type="coiled-coil region" evidence="1">
    <location>
        <begin position="62"/>
        <end position="96"/>
    </location>
</feature>
<evidence type="ECO:0000256" key="1">
    <source>
        <dbReference type="SAM" id="Coils"/>
    </source>
</evidence>
<evidence type="ECO:0000313" key="4">
    <source>
        <dbReference type="Proteomes" id="UP000237105"/>
    </source>
</evidence>
<evidence type="ECO:0000313" key="3">
    <source>
        <dbReference type="EMBL" id="PON76077.1"/>
    </source>
</evidence>